<evidence type="ECO:0000313" key="1">
    <source>
        <dbReference type="EMBL" id="KAK8040239.1"/>
    </source>
</evidence>
<name>A0ABR1T0Y4_9PEZI</name>
<keyword evidence="2" id="KW-1185">Reference proteome</keyword>
<proteinExistence type="predicted"/>
<reference evidence="1 2" key="1">
    <citation type="submission" date="2023-01" db="EMBL/GenBank/DDBJ databases">
        <title>Analysis of 21 Apiospora genomes using comparative genomics revels a genus with tremendous synthesis potential of carbohydrate active enzymes and secondary metabolites.</title>
        <authorList>
            <person name="Sorensen T."/>
        </authorList>
    </citation>
    <scope>NUCLEOTIDE SEQUENCE [LARGE SCALE GENOMIC DNA]</scope>
    <source>
        <strain evidence="1 2">CBS 20057</strain>
    </source>
</reference>
<sequence>MDTENEAPTELRFAWRQRQQEIDDFIQHLPSEPISTALIVAQHAAGKSTTLLAHVSDLLQHDEAYMNTVIIYLVPSQVEVGLLEHYVASAAFKPETKAESCFSDGIAAAKVFMMSFGQAVKKFSKLAEISDQSGLLLVLDLEISPTTEGEILLGLAMEWAAARASVSSLDTKGHGLLLLSSYHSPRIHVGRVAVQISYDWDWFLRRSNINPAELLSELPLGAVMKIAQGSKHVSVAAQFPYSFPLAGLSDMVQPVMQTRDVTELEHLRELSWVHKAQVPDDVMFYRPESYVHKPLASGIDSLGPAMLADRYRTVIELVARWPGQASTEKPTRNPHDLHFLRDSWWTTRPKHGVYRLSEFGDNLRELWQQVPALEALDFQVVHLVVTAAMSMQNDGWSENLVRVAIRLAAIMSWAGQLCGKENPEEPQTLHELRAQCTGLGKTRAHLGDVWASLGIWQNAYIAKKISLELGHTATLGTVRFNGQTAVEVLDLIAALEEVVGFNATSDESLDTTLTDAEVDLLEDALLSSWIDQIAVYIRGQDMWQEAATVREIKVSDSGFLDPTRLSGEEYEYGCYAFYSSIAENGEGTFLRELTAVSQRATKVFAAKARMPFTEAIASKYPVDRRRVYADS</sequence>
<dbReference type="EMBL" id="JAQQWI010000001">
    <property type="protein sequence ID" value="KAK8040239.1"/>
    <property type="molecule type" value="Genomic_DNA"/>
</dbReference>
<evidence type="ECO:0000313" key="2">
    <source>
        <dbReference type="Proteomes" id="UP001396898"/>
    </source>
</evidence>
<accession>A0ABR1T0Y4</accession>
<dbReference type="Proteomes" id="UP001396898">
    <property type="component" value="Unassembled WGS sequence"/>
</dbReference>
<organism evidence="1 2">
    <name type="scientific">Apiospora marii</name>
    <dbReference type="NCBI Taxonomy" id="335849"/>
    <lineage>
        <taxon>Eukaryota</taxon>
        <taxon>Fungi</taxon>
        <taxon>Dikarya</taxon>
        <taxon>Ascomycota</taxon>
        <taxon>Pezizomycotina</taxon>
        <taxon>Sordariomycetes</taxon>
        <taxon>Xylariomycetidae</taxon>
        <taxon>Amphisphaeriales</taxon>
        <taxon>Apiosporaceae</taxon>
        <taxon>Apiospora</taxon>
    </lineage>
</organism>
<gene>
    <name evidence="1" type="ORF">PG991_000027</name>
</gene>
<protein>
    <submittedName>
        <fullName evidence="1">Uncharacterized protein</fullName>
    </submittedName>
</protein>
<comment type="caution">
    <text evidence="1">The sequence shown here is derived from an EMBL/GenBank/DDBJ whole genome shotgun (WGS) entry which is preliminary data.</text>
</comment>